<evidence type="ECO:0000313" key="2">
    <source>
        <dbReference type="Proteomes" id="UP001164250"/>
    </source>
</evidence>
<organism evidence="1 2">
    <name type="scientific">Pistacia atlantica</name>
    <dbReference type="NCBI Taxonomy" id="434234"/>
    <lineage>
        <taxon>Eukaryota</taxon>
        <taxon>Viridiplantae</taxon>
        <taxon>Streptophyta</taxon>
        <taxon>Embryophyta</taxon>
        <taxon>Tracheophyta</taxon>
        <taxon>Spermatophyta</taxon>
        <taxon>Magnoliopsida</taxon>
        <taxon>eudicotyledons</taxon>
        <taxon>Gunneridae</taxon>
        <taxon>Pentapetalae</taxon>
        <taxon>rosids</taxon>
        <taxon>malvids</taxon>
        <taxon>Sapindales</taxon>
        <taxon>Anacardiaceae</taxon>
        <taxon>Pistacia</taxon>
    </lineage>
</organism>
<sequence length="248" mass="27732">MSAWVNSCVKNIILPHSLALLKTLVVQRWLMWPMLLTTKDDTNLRRNVTVARKLGTLQNIVARNSTTIARRKVHIIKDYRVRPQNRFTPTFHTLFTPPLCLHLPLSLLFQGSSSNLTSEQVQQMIVFALSVLGLQGKKRLLPSPWLIDSTASNHMTGSLAALHDVRSMMVQIFESLMAGFPIIAVGNQGSSFTNVFVSPDLSANLISVGQLVEENHSPHFDRSGYRVQDQVSRLEIAKGPKVGRLFPL</sequence>
<comment type="caution">
    <text evidence="1">The sequence shown here is derived from an EMBL/GenBank/DDBJ whole genome shotgun (WGS) entry which is preliminary data.</text>
</comment>
<name>A0ACC0ZZG2_9ROSI</name>
<evidence type="ECO:0000313" key="1">
    <source>
        <dbReference type="EMBL" id="KAJ0080065.1"/>
    </source>
</evidence>
<reference evidence="2" key="1">
    <citation type="journal article" date="2023" name="G3 (Bethesda)">
        <title>Genome assembly and association tests identify interacting loci associated with vigor, precocity, and sex in interspecific pistachio rootstocks.</title>
        <authorList>
            <person name="Palmer W."/>
            <person name="Jacygrad E."/>
            <person name="Sagayaradj S."/>
            <person name="Cavanaugh K."/>
            <person name="Han R."/>
            <person name="Bertier L."/>
            <person name="Beede B."/>
            <person name="Kafkas S."/>
            <person name="Golino D."/>
            <person name="Preece J."/>
            <person name="Michelmore R."/>
        </authorList>
    </citation>
    <scope>NUCLEOTIDE SEQUENCE [LARGE SCALE GENOMIC DNA]</scope>
</reference>
<gene>
    <name evidence="1" type="ORF">Patl1_22301</name>
</gene>
<dbReference type="Proteomes" id="UP001164250">
    <property type="component" value="Chromosome 13"/>
</dbReference>
<dbReference type="EMBL" id="CM047909">
    <property type="protein sequence ID" value="KAJ0080065.1"/>
    <property type="molecule type" value="Genomic_DNA"/>
</dbReference>
<keyword evidence="2" id="KW-1185">Reference proteome</keyword>
<proteinExistence type="predicted"/>
<protein>
    <submittedName>
        <fullName evidence="1">Uncharacterized protein</fullName>
    </submittedName>
</protein>
<accession>A0ACC0ZZG2</accession>